<proteinExistence type="predicted"/>
<name>A0AC35UCT9_9BILA</name>
<reference evidence="2" key="1">
    <citation type="submission" date="2016-11" db="UniProtKB">
        <authorList>
            <consortium name="WormBaseParasite"/>
        </authorList>
    </citation>
    <scope>IDENTIFICATION</scope>
    <source>
        <strain evidence="2">KR3021</strain>
    </source>
</reference>
<dbReference type="Proteomes" id="UP000095286">
    <property type="component" value="Unplaced"/>
</dbReference>
<accession>A0AC35UCT9</accession>
<sequence>MEDLGWRRCQFFTEVQIDNVSPINSRNKQSPSPDKDEPIDVKMVVAKCNVICSRSTDDLVLFGESKGHIFILNKKRDVKHILAYSESLFYFDTVPLAAALLGKDIGDIPSIKLFSVSDLKSTSNKPSQILKCYQFEDDKIKPVIVAINETVSMVVVGYSDNSLMYFKGDMKKEKYIKWQVLCKGDVSFTKVKMTGLKITTVTHRPGIFVIYVITNVNVMGYVHDGTNCLNSFTYEDCEGAEPECWDFCYIKNELVIAGKDVVNFYFADDALDNTSGRCHALERGIEKVQILHVGEIIAILTKPSLSNYSLTLFDVDSKVSSYFVDQLEGARIFTLDRNVYLSKSNGEMICFHEKGISQKMEILLQKNLYDVAIHLATTKHLTNLPEIFIKYGSYLLEKGDYDSAVNQYIKAIGTLKPSSVIKQLLDSSNTKYLAKFLEALIEKGFANEYHCNLLINCYAKERKTGKLMSFLEKYKLPFLNIDGAVNTLKSSGFTKEAIKFAYKYEAYELVAQVIVESSKDYSLLIELLANKSVDVKTKKHIIKQYCMPIVTNIPLETEKFIKANLEKEDEELFFYILIAATYNPHLYESLIRFGMEERVYLEWKKVEKCIIEFYIQKCTENEKLYQHEAAEITNFDNTKAILNYAQIYHCAPVLMHLYIKGGEDENYLYACINAKDYKNAREHCRSKNNADIWGLFLLCLADADDISEEFVMDCLEEVSKNEKMHPLSVMEIMCKSKKRNLATIKIFLLKWLGSMQGKINKKYNETKSVKEKIRACHKKLEVTNENHLIITRIRCAACDLPLSVPLAHFIASYGPEKEDIKIF</sequence>
<organism evidence="1 2">
    <name type="scientific">Rhabditophanes sp. KR3021</name>
    <dbReference type="NCBI Taxonomy" id="114890"/>
    <lineage>
        <taxon>Eukaryota</taxon>
        <taxon>Metazoa</taxon>
        <taxon>Ecdysozoa</taxon>
        <taxon>Nematoda</taxon>
        <taxon>Chromadorea</taxon>
        <taxon>Rhabditida</taxon>
        <taxon>Tylenchina</taxon>
        <taxon>Panagrolaimomorpha</taxon>
        <taxon>Strongyloidoidea</taxon>
        <taxon>Alloionematidae</taxon>
        <taxon>Rhabditophanes</taxon>
    </lineage>
</organism>
<evidence type="ECO:0000313" key="2">
    <source>
        <dbReference type="WBParaSite" id="RSKR_0001001100.1"/>
    </source>
</evidence>
<evidence type="ECO:0000313" key="1">
    <source>
        <dbReference type="Proteomes" id="UP000095286"/>
    </source>
</evidence>
<dbReference type="WBParaSite" id="RSKR_0001001100.1">
    <property type="protein sequence ID" value="RSKR_0001001100.1"/>
    <property type="gene ID" value="RSKR_0001001100"/>
</dbReference>
<protein>
    <submittedName>
        <fullName evidence="2">Vacuolar protein sorting-associated protein 11 homolog</fullName>
    </submittedName>
</protein>